<name>A0A964W5F2_9CLOT</name>
<dbReference type="RefSeq" id="WP_160361685.1">
    <property type="nucleotide sequence ID" value="NZ_WSRQ01000110.1"/>
</dbReference>
<comment type="caution">
    <text evidence="2">The sequence shown here is derived from an EMBL/GenBank/DDBJ whole genome shotgun (WGS) entry which is preliminary data.</text>
</comment>
<dbReference type="Gene3D" id="3.40.630.30">
    <property type="match status" value="1"/>
</dbReference>
<dbReference type="EMBL" id="WSRQ01000110">
    <property type="protein sequence ID" value="MVX67267.1"/>
    <property type="molecule type" value="Genomic_DNA"/>
</dbReference>
<dbReference type="InterPro" id="IPR039840">
    <property type="entry name" value="NAA80"/>
</dbReference>
<evidence type="ECO:0000313" key="3">
    <source>
        <dbReference type="Proteomes" id="UP000656077"/>
    </source>
</evidence>
<gene>
    <name evidence="2" type="ORF">GKZ28_26875</name>
</gene>
<dbReference type="AlphaFoldDB" id="A0A964W5F2"/>
<dbReference type="GO" id="GO:0005737">
    <property type="term" value="C:cytoplasm"/>
    <property type="evidence" value="ECO:0007669"/>
    <property type="project" value="TreeGrafter"/>
</dbReference>
<evidence type="ECO:0000259" key="1">
    <source>
        <dbReference type="PROSITE" id="PS51186"/>
    </source>
</evidence>
<reference evidence="2" key="1">
    <citation type="submission" date="2019-12" db="EMBL/GenBank/DDBJ databases">
        <title>Microbes associate with the intestines of laboratory mice.</title>
        <authorList>
            <person name="Navarre W."/>
            <person name="Wong E."/>
        </authorList>
    </citation>
    <scope>NUCLEOTIDE SEQUENCE</scope>
    <source>
        <strain evidence="2">NM79_F5</strain>
    </source>
</reference>
<dbReference type="PROSITE" id="PS51186">
    <property type="entry name" value="GNAT"/>
    <property type="match status" value="1"/>
</dbReference>
<protein>
    <submittedName>
        <fullName evidence="2">GNAT family N-acetyltransferase</fullName>
    </submittedName>
</protein>
<proteinExistence type="predicted"/>
<evidence type="ECO:0000313" key="2">
    <source>
        <dbReference type="EMBL" id="MVX67267.1"/>
    </source>
</evidence>
<dbReference type="GO" id="GO:0008080">
    <property type="term" value="F:N-acetyltransferase activity"/>
    <property type="evidence" value="ECO:0007669"/>
    <property type="project" value="InterPro"/>
</dbReference>
<dbReference type="InterPro" id="IPR016181">
    <property type="entry name" value="Acyl_CoA_acyltransferase"/>
</dbReference>
<accession>A0A964W5F2</accession>
<dbReference type="Proteomes" id="UP000656077">
    <property type="component" value="Unassembled WGS sequence"/>
</dbReference>
<dbReference type="PANTHER" id="PTHR13538">
    <property type="entry name" value="N-ACETYLTRANSFERASE 6"/>
    <property type="match status" value="1"/>
</dbReference>
<dbReference type="CDD" id="cd04301">
    <property type="entry name" value="NAT_SF"/>
    <property type="match status" value="1"/>
</dbReference>
<sequence length="149" mass="17777">MEVLRLENCGKYWSETIDFAENCSWVAGPHLAECMRKNEFKDWESVFVAVKDDKIIGYCTIAEKDFYPENRYSPWVSSVFVDEKCRGNRISQKMIENVLEYAKWIGFKKIYIPTDMEGFYEKYGFVYIDQLENYMGDMDNILEYNLDRI</sequence>
<dbReference type="PANTHER" id="PTHR13538:SF4">
    <property type="entry name" value="N-ALPHA-ACETYLTRANSFERASE 80"/>
    <property type="match status" value="1"/>
</dbReference>
<organism evidence="2 3">
    <name type="scientific">Clostridium chromiireducens</name>
    <dbReference type="NCBI Taxonomy" id="225345"/>
    <lineage>
        <taxon>Bacteria</taxon>
        <taxon>Bacillati</taxon>
        <taxon>Bacillota</taxon>
        <taxon>Clostridia</taxon>
        <taxon>Eubacteriales</taxon>
        <taxon>Clostridiaceae</taxon>
        <taxon>Clostridium</taxon>
    </lineage>
</organism>
<dbReference type="Pfam" id="PF00583">
    <property type="entry name" value="Acetyltransf_1"/>
    <property type="match status" value="1"/>
</dbReference>
<feature type="domain" description="N-acetyltransferase" evidence="1">
    <location>
        <begin position="1"/>
        <end position="147"/>
    </location>
</feature>
<dbReference type="SUPFAM" id="SSF55729">
    <property type="entry name" value="Acyl-CoA N-acyltransferases (Nat)"/>
    <property type="match status" value="1"/>
</dbReference>
<dbReference type="InterPro" id="IPR000182">
    <property type="entry name" value="GNAT_dom"/>
</dbReference>
<dbReference type="GO" id="GO:1905502">
    <property type="term" value="F:acetyl-CoA binding"/>
    <property type="evidence" value="ECO:0007669"/>
    <property type="project" value="TreeGrafter"/>
</dbReference>